<dbReference type="RefSeq" id="XP_007867676.1">
    <property type="nucleotide sequence ID" value="XM_007869485.1"/>
</dbReference>
<evidence type="ECO:0008006" key="3">
    <source>
        <dbReference type="Google" id="ProtNLM"/>
    </source>
</evidence>
<dbReference type="OrthoDB" id="509124at2759"/>
<reference evidence="1 2" key="1">
    <citation type="journal article" date="2012" name="Science">
        <title>The Paleozoic origin of enzymatic lignin decomposition reconstructed from 31 fungal genomes.</title>
        <authorList>
            <person name="Floudas D."/>
            <person name="Binder M."/>
            <person name="Riley R."/>
            <person name="Barry K."/>
            <person name="Blanchette R.A."/>
            <person name="Henrissat B."/>
            <person name="Martinez A.T."/>
            <person name="Otillar R."/>
            <person name="Spatafora J.W."/>
            <person name="Yadav J.S."/>
            <person name="Aerts A."/>
            <person name="Benoit I."/>
            <person name="Boyd A."/>
            <person name="Carlson A."/>
            <person name="Copeland A."/>
            <person name="Coutinho P.M."/>
            <person name="de Vries R.P."/>
            <person name="Ferreira P."/>
            <person name="Findley K."/>
            <person name="Foster B."/>
            <person name="Gaskell J."/>
            <person name="Glotzer D."/>
            <person name="Gorecki P."/>
            <person name="Heitman J."/>
            <person name="Hesse C."/>
            <person name="Hori C."/>
            <person name="Igarashi K."/>
            <person name="Jurgens J.A."/>
            <person name="Kallen N."/>
            <person name="Kersten P."/>
            <person name="Kohler A."/>
            <person name="Kuees U."/>
            <person name="Kumar T.K.A."/>
            <person name="Kuo A."/>
            <person name="LaButti K."/>
            <person name="Larrondo L.F."/>
            <person name="Lindquist E."/>
            <person name="Ling A."/>
            <person name="Lombard V."/>
            <person name="Lucas S."/>
            <person name="Lundell T."/>
            <person name="Martin R."/>
            <person name="McLaughlin D.J."/>
            <person name="Morgenstern I."/>
            <person name="Morin E."/>
            <person name="Murat C."/>
            <person name="Nagy L.G."/>
            <person name="Nolan M."/>
            <person name="Ohm R.A."/>
            <person name="Patyshakuliyeva A."/>
            <person name="Rokas A."/>
            <person name="Ruiz-Duenas F.J."/>
            <person name="Sabat G."/>
            <person name="Salamov A."/>
            <person name="Samejima M."/>
            <person name="Schmutz J."/>
            <person name="Slot J.C."/>
            <person name="St John F."/>
            <person name="Stenlid J."/>
            <person name="Sun H."/>
            <person name="Sun S."/>
            <person name="Syed K."/>
            <person name="Tsang A."/>
            <person name="Wiebenga A."/>
            <person name="Young D."/>
            <person name="Pisabarro A."/>
            <person name="Eastwood D.C."/>
            <person name="Martin F."/>
            <person name="Cullen D."/>
            <person name="Grigoriev I.V."/>
            <person name="Hibbett D.S."/>
        </authorList>
    </citation>
    <scope>NUCLEOTIDE SEQUENCE [LARGE SCALE GENOMIC DNA]</scope>
    <source>
        <strain evidence="1 2">ATCC 11539</strain>
    </source>
</reference>
<dbReference type="KEGG" id="gtr:GLOTRDRAFT_13603"/>
<dbReference type="HOGENOM" id="CLU_156294_0_0_1"/>
<dbReference type="Pfam" id="PF10604">
    <property type="entry name" value="Polyketide_cyc2"/>
    <property type="match status" value="1"/>
</dbReference>
<organism evidence="1 2">
    <name type="scientific">Gloeophyllum trabeum (strain ATCC 11539 / FP-39264 / Madison 617)</name>
    <name type="common">Brown rot fungus</name>
    <dbReference type="NCBI Taxonomy" id="670483"/>
    <lineage>
        <taxon>Eukaryota</taxon>
        <taxon>Fungi</taxon>
        <taxon>Dikarya</taxon>
        <taxon>Basidiomycota</taxon>
        <taxon>Agaricomycotina</taxon>
        <taxon>Agaricomycetes</taxon>
        <taxon>Gloeophyllales</taxon>
        <taxon>Gloeophyllaceae</taxon>
        <taxon>Gloeophyllum</taxon>
    </lineage>
</organism>
<dbReference type="Gene3D" id="3.30.530.20">
    <property type="match status" value="1"/>
</dbReference>
<sequence length="109" mass="11800">PPRTNQTNLPPLGPALFNASSRVAINGSIDDVWAAILDFPSYPNWNPFVRSAVLTDEAFIPLPASEQTFAANRHVIFQVQIPPLPLPVSASTPANLLHSQVSFENITAL</sequence>
<accession>S7Q251</accession>
<evidence type="ECO:0000313" key="2">
    <source>
        <dbReference type="Proteomes" id="UP000030669"/>
    </source>
</evidence>
<protein>
    <recommendedName>
        <fullName evidence="3">Coenzyme Q-binding protein COQ10 START domain-containing protein</fullName>
    </recommendedName>
</protein>
<dbReference type="OMA" id="YMVITSQ"/>
<dbReference type="InterPro" id="IPR019587">
    <property type="entry name" value="Polyketide_cyclase/dehydratase"/>
</dbReference>
<keyword evidence="2" id="KW-1185">Reference proteome</keyword>
<dbReference type="EMBL" id="KB469305">
    <property type="protein sequence ID" value="EPQ53612.1"/>
    <property type="molecule type" value="Genomic_DNA"/>
</dbReference>
<dbReference type="InterPro" id="IPR023393">
    <property type="entry name" value="START-like_dom_sf"/>
</dbReference>
<dbReference type="Proteomes" id="UP000030669">
    <property type="component" value="Unassembled WGS sequence"/>
</dbReference>
<evidence type="ECO:0000313" key="1">
    <source>
        <dbReference type="EMBL" id="EPQ53612.1"/>
    </source>
</evidence>
<name>S7Q251_GLOTA</name>
<dbReference type="AlphaFoldDB" id="S7Q251"/>
<dbReference type="SUPFAM" id="SSF55961">
    <property type="entry name" value="Bet v1-like"/>
    <property type="match status" value="1"/>
</dbReference>
<dbReference type="GeneID" id="19303453"/>
<feature type="non-terminal residue" evidence="1">
    <location>
        <position position="1"/>
    </location>
</feature>
<dbReference type="eggNOG" id="ENOG502S6PP">
    <property type="taxonomic scope" value="Eukaryota"/>
</dbReference>
<proteinExistence type="predicted"/>
<feature type="non-terminal residue" evidence="1">
    <location>
        <position position="109"/>
    </location>
</feature>
<gene>
    <name evidence="1" type="ORF">GLOTRDRAFT_13603</name>
</gene>